<dbReference type="AlphaFoldDB" id="A0A381Q4Z6"/>
<organism evidence="1">
    <name type="scientific">marine metagenome</name>
    <dbReference type="NCBI Taxonomy" id="408172"/>
    <lineage>
        <taxon>unclassified sequences</taxon>
        <taxon>metagenomes</taxon>
        <taxon>ecological metagenomes</taxon>
    </lineage>
</organism>
<dbReference type="EMBL" id="UINC01001155">
    <property type="protein sequence ID" value="SUZ72693.1"/>
    <property type="molecule type" value="Genomic_DNA"/>
</dbReference>
<protein>
    <submittedName>
        <fullName evidence="1">Uncharacterized protein</fullName>
    </submittedName>
</protein>
<proteinExistence type="predicted"/>
<sequence length="112" mass="12905">MTPQILILIIVAVILIYALSTHGQKEKSEADHIRDQFKMKKEASVNEDVVTYGHVQERKQELFDVIDANLGDHPTQSAQLKDIISDWADLKVESFENRRSWVRNPKKDSESE</sequence>
<accession>A0A381Q4Z6</accession>
<reference evidence="1" key="1">
    <citation type="submission" date="2018-05" db="EMBL/GenBank/DDBJ databases">
        <authorList>
            <person name="Lanie J.A."/>
            <person name="Ng W.-L."/>
            <person name="Kazmierczak K.M."/>
            <person name="Andrzejewski T.M."/>
            <person name="Davidsen T.M."/>
            <person name="Wayne K.J."/>
            <person name="Tettelin H."/>
            <person name="Glass J.I."/>
            <person name="Rusch D."/>
            <person name="Podicherti R."/>
            <person name="Tsui H.-C.T."/>
            <person name="Winkler M.E."/>
        </authorList>
    </citation>
    <scope>NUCLEOTIDE SEQUENCE</scope>
</reference>
<evidence type="ECO:0000313" key="1">
    <source>
        <dbReference type="EMBL" id="SUZ72693.1"/>
    </source>
</evidence>
<gene>
    <name evidence="1" type="ORF">METZ01_LOCUS25547</name>
</gene>
<name>A0A381Q4Z6_9ZZZZ</name>